<dbReference type="PATRIC" id="fig|29557.3.peg.103"/>
<evidence type="ECO:0000313" key="3">
    <source>
        <dbReference type="Proteomes" id="UP000076983"/>
    </source>
</evidence>
<dbReference type="STRING" id="29557.MGALLINA_01120"/>
<reference evidence="2 3" key="1">
    <citation type="submission" date="2016-03" db="EMBL/GenBank/DDBJ databases">
        <title>Genome sequence of Mycoplasma gallinarum strain Mgn_IPT.</title>
        <authorList>
            <person name="Yacoub E."/>
            <person name="Sirand-Pugnet P."/>
            <person name="Barre A."/>
            <person name="Maurier F."/>
            <person name="Blanchard A."/>
            <person name="Ben Abdelmoumen B.M."/>
        </authorList>
    </citation>
    <scope>NUCLEOTIDE SEQUENCE [LARGE SCALE GENOMIC DNA]</scope>
    <source>
        <strain evidence="2 3">Mgn_IPT</strain>
    </source>
</reference>
<comment type="caution">
    <text evidence="2">The sequence shown here is derived from an EMBL/GenBank/DDBJ whole genome shotgun (WGS) entry which is preliminary data.</text>
</comment>
<accession>A0A168RKX3</accession>
<dbReference type="OrthoDB" id="400102at2"/>
<keyword evidence="3" id="KW-1185">Reference proteome</keyword>
<sequence>MKNNNQLVLLKFISRNLKSFTLKIKEIEINNKLEDNWGKLEINSIASLKQNLLKIKTSDDKIIYLIAKNVFMIYKSEHEIELRYKNMPKFFEETNLSKEEIKELKTQIQNLKRELELNKLYDLNDLSTIELNYFEKQNNLFELEAIRNFSLKRKEANYEN</sequence>
<dbReference type="Proteomes" id="UP000076983">
    <property type="component" value="Unassembled WGS sequence"/>
</dbReference>
<organism evidence="2 3">
    <name type="scientific">Mycoplasmopsis gallinarum</name>
    <dbReference type="NCBI Taxonomy" id="29557"/>
    <lineage>
        <taxon>Bacteria</taxon>
        <taxon>Bacillati</taxon>
        <taxon>Mycoplasmatota</taxon>
        <taxon>Mycoplasmoidales</taxon>
        <taxon>Metamycoplasmataceae</taxon>
        <taxon>Mycoplasmopsis</taxon>
    </lineage>
</organism>
<name>A0A168RKX3_9BACT</name>
<protein>
    <submittedName>
        <fullName evidence="2">Uncharacterized protein</fullName>
    </submittedName>
</protein>
<dbReference type="AlphaFoldDB" id="A0A168RKX3"/>
<gene>
    <name evidence="2" type="ORF">MGALLINA_01120</name>
</gene>
<proteinExistence type="predicted"/>
<keyword evidence="1" id="KW-0175">Coiled coil</keyword>
<feature type="coiled-coil region" evidence="1">
    <location>
        <begin position="94"/>
        <end position="121"/>
    </location>
</feature>
<dbReference type="EMBL" id="LVLH01000020">
    <property type="protein sequence ID" value="OAB49077.1"/>
    <property type="molecule type" value="Genomic_DNA"/>
</dbReference>
<dbReference type="RefSeq" id="WP_063625913.1">
    <property type="nucleotide sequence ID" value="NZ_LVLH01000020.1"/>
</dbReference>
<dbReference type="NCBIfam" id="NF045935">
    <property type="entry name" value="MSC_0621_epsi"/>
    <property type="match status" value="1"/>
</dbReference>
<evidence type="ECO:0000313" key="2">
    <source>
        <dbReference type="EMBL" id="OAB49077.1"/>
    </source>
</evidence>
<evidence type="ECO:0000256" key="1">
    <source>
        <dbReference type="SAM" id="Coils"/>
    </source>
</evidence>